<protein>
    <recommendedName>
        <fullName evidence="5">P-type domain-containing protein</fullName>
    </recommendedName>
</protein>
<dbReference type="Pfam" id="PF00088">
    <property type="entry name" value="Trefoil"/>
    <property type="match status" value="2"/>
</dbReference>
<evidence type="ECO:0000256" key="3">
    <source>
        <dbReference type="ARBA" id="ARBA00023157"/>
    </source>
</evidence>
<dbReference type="PROSITE" id="PS00025">
    <property type="entry name" value="P_TREFOIL_1"/>
    <property type="match status" value="2"/>
</dbReference>
<feature type="disulfide bond" evidence="4">
    <location>
        <begin position="27"/>
        <end position="44"/>
    </location>
</feature>
<dbReference type="AlphaFoldDB" id="A0A974DIS3"/>
<dbReference type="GO" id="GO:0005615">
    <property type="term" value="C:extracellular space"/>
    <property type="evidence" value="ECO:0007669"/>
    <property type="project" value="TreeGrafter"/>
</dbReference>
<dbReference type="PROSITE" id="PS51448">
    <property type="entry name" value="P_TREFOIL_2"/>
    <property type="match status" value="2"/>
</dbReference>
<proteinExistence type="predicted"/>
<feature type="disulfide bond" evidence="4">
    <location>
        <begin position="74"/>
        <end position="91"/>
    </location>
</feature>
<organism evidence="6 7">
    <name type="scientific">Xenopus laevis</name>
    <name type="common">African clawed frog</name>
    <dbReference type="NCBI Taxonomy" id="8355"/>
    <lineage>
        <taxon>Eukaryota</taxon>
        <taxon>Metazoa</taxon>
        <taxon>Chordata</taxon>
        <taxon>Craniata</taxon>
        <taxon>Vertebrata</taxon>
        <taxon>Euteleostomi</taxon>
        <taxon>Amphibia</taxon>
        <taxon>Batrachia</taxon>
        <taxon>Anura</taxon>
        <taxon>Pipoidea</taxon>
        <taxon>Pipidae</taxon>
        <taxon>Xenopodinae</taxon>
        <taxon>Xenopus</taxon>
        <taxon>Xenopus</taxon>
    </lineage>
</organism>
<accession>A0A974DIS3</accession>
<dbReference type="PRINTS" id="PR00680">
    <property type="entry name" value="PTREFOIL"/>
</dbReference>
<dbReference type="Proteomes" id="UP000694892">
    <property type="component" value="Chromosome 2S"/>
</dbReference>
<comment type="subcellular location">
    <subcellularLocation>
        <location evidence="1">Secreted</location>
    </subcellularLocation>
</comment>
<feature type="disulfide bond" evidence="4">
    <location>
        <begin position="54"/>
        <end position="80"/>
    </location>
</feature>
<evidence type="ECO:0000256" key="2">
    <source>
        <dbReference type="ARBA" id="ARBA00022525"/>
    </source>
</evidence>
<dbReference type="OMA" id="TAMRREC"/>
<dbReference type="FunFam" id="4.10.110.10:FF:000006">
    <property type="entry name" value="Trefoil factor 1"/>
    <property type="match status" value="2"/>
</dbReference>
<evidence type="ECO:0000313" key="7">
    <source>
        <dbReference type="Proteomes" id="UP000694892"/>
    </source>
</evidence>
<dbReference type="GO" id="GO:0030277">
    <property type="term" value="P:maintenance of gastrointestinal epithelium"/>
    <property type="evidence" value="ECO:0007669"/>
    <property type="project" value="TreeGrafter"/>
</dbReference>
<dbReference type="SUPFAM" id="SSF57492">
    <property type="entry name" value="Trefoil"/>
    <property type="match status" value="2"/>
</dbReference>
<feature type="domain" description="P-type" evidence="5">
    <location>
        <begin position="52"/>
        <end position="95"/>
    </location>
</feature>
<dbReference type="InterPro" id="IPR017957">
    <property type="entry name" value="P_trefoil_CS"/>
</dbReference>
<dbReference type="Gene3D" id="4.10.110.10">
    <property type="entry name" value="Spasmolytic Protein, domain 1"/>
    <property type="match status" value="2"/>
</dbReference>
<dbReference type="InterPro" id="IPR044913">
    <property type="entry name" value="P_trefoil_dom_sf"/>
</dbReference>
<feature type="disulfide bond" evidence="4">
    <location>
        <begin position="7"/>
        <end position="33"/>
    </location>
</feature>
<evidence type="ECO:0000256" key="4">
    <source>
        <dbReference type="PROSITE-ProRule" id="PRU00779"/>
    </source>
</evidence>
<feature type="domain" description="P-type" evidence="5">
    <location>
        <begin position="5"/>
        <end position="48"/>
    </location>
</feature>
<keyword evidence="3 4" id="KW-1015">Disulfide bond</keyword>
<evidence type="ECO:0000256" key="1">
    <source>
        <dbReference type="ARBA" id="ARBA00004613"/>
    </source>
</evidence>
<feature type="disulfide bond" evidence="4">
    <location>
        <begin position="17"/>
        <end position="32"/>
    </location>
</feature>
<feature type="non-terminal residue" evidence="6">
    <location>
        <position position="1"/>
    </location>
</feature>
<name>A0A974DIS3_XENLA</name>
<evidence type="ECO:0000259" key="5">
    <source>
        <dbReference type="PROSITE" id="PS51448"/>
    </source>
</evidence>
<gene>
    <name evidence="6" type="ORF">XELAEV_18014368mg</name>
</gene>
<dbReference type="InterPro" id="IPR000519">
    <property type="entry name" value="P_trefoil_dom"/>
</dbReference>
<dbReference type="SMART" id="SM00018">
    <property type="entry name" value="PD"/>
    <property type="match status" value="2"/>
</dbReference>
<dbReference type="PANTHER" id="PTHR13826">
    <property type="entry name" value="INTESTINAL TREFOIL FACTOR-RELATED"/>
    <property type="match status" value="1"/>
</dbReference>
<reference evidence="7" key="1">
    <citation type="journal article" date="2016" name="Nature">
        <title>Genome evolution in the allotetraploid frog Xenopus laevis.</title>
        <authorList>
            <person name="Session A.M."/>
            <person name="Uno Y."/>
            <person name="Kwon T."/>
            <person name="Chapman J.A."/>
            <person name="Toyoda A."/>
            <person name="Takahashi S."/>
            <person name="Fukui A."/>
            <person name="Hikosaka A."/>
            <person name="Suzuki A."/>
            <person name="Kondo M."/>
            <person name="van Heeringen S.J."/>
            <person name="Quigley I."/>
            <person name="Heinz S."/>
            <person name="Ogino H."/>
            <person name="Ochi H."/>
            <person name="Hellsten U."/>
            <person name="Lyons J.B."/>
            <person name="Simakov O."/>
            <person name="Putnam N."/>
            <person name="Stites J."/>
            <person name="Kuroki Y."/>
            <person name="Tanaka T."/>
            <person name="Michiue T."/>
            <person name="Watanabe M."/>
            <person name="Bogdanovic O."/>
            <person name="Lister R."/>
            <person name="Georgiou G."/>
            <person name="Paranjpe S.S."/>
            <person name="van Kruijsbergen I."/>
            <person name="Shu S."/>
            <person name="Carlson J."/>
            <person name="Kinoshita T."/>
            <person name="Ohta Y."/>
            <person name="Mawaribuchi S."/>
            <person name="Jenkins J."/>
            <person name="Grimwood J."/>
            <person name="Schmutz J."/>
            <person name="Mitros T."/>
            <person name="Mozaffari S.V."/>
            <person name="Suzuki Y."/>
            <person name="Haramoto Y."/>
            <person name="Yamamoto T.S."/>
            <person name="Takagi C."/>
            <person name="Heald R."/>
            <person name="Miller K."/>
            <person name="Haudenschild C."/>
            <person name="Kitzman J."/>
            <person name="Nakayama T."/>
            <person name="Izutsu Y."/>
            <person name="Robert J."/>
            <person name="Fortriede J."/>
            <person name="Burns K."/>
            <person name="Lotay V."/>
            <person name="Karimi K."/>
            <person name="Yasuoka Y."/>
            <person name="Dichmann D.S."/>
            <person name="Flajnik M.F."/>
            <person name="Houston D.W."/>
            <person name="Shendure J."/>
            <person name="DuPasquier L."/>
            <person name="Vize P.D."/>
            <person name="Zorn A.M."/>
            <person name="Ito M."/>
            <person name="Marcotte E.M."/>
            <person name="Wallingford J.B."/>
            <person name="Ito Y."/>
            <person name="Asashima M."/>
            <person name="Ueno N."/>
            <person name="Matsuda Y."/>
            <person name="Veenstra G.J."/>
            <person name="Fujiyama A."/>
            <person name="Harland R.M."/>
            <person name="Taira M."/>
            <person name="Rokhsar D.S."/>
        </authorList>
    </citation>
    <scope>NUCLEOTIDE SEQUENCE [LARGE SCALE GENOMIC DNA]</scope>
    <source>
        <strain evidence="7">J</strain>
    </source>
</reference>
<dbReference type="InterPro" id="IPR017994">
    <property type="entry name" value="P_trefoil_chordata"/>
</dbReference>
<evidence type="ECO:0000313" key="6">
    <source>
        <dbReference type="EMBL" id="OCT91317.1"/>
    </source>
</evidence>
<dbReference type="CDD" id="cd00111">
    <property type="entry name" value="Trefoil"/>
    <property type="match status" value="2"/>
</dbReference>
<dbReference type="PANTHER" id="PTHR13826:SF20">
    <property type="entry name" value="SKIN SECRETORY PROTEIN XP2"/>
    <property type="match status" value="1"/>
</dbReference>
<keyword evidence="2" id="KW-0964">Secreted</keyword>
<dbReference type="EMBL" id="CM004469">
    <property type="protein sequence ID" value="OCT91317.1"/>
    <property type="molecule type" value="Genomic_DNA"/>
</dbReference>
<feature type="disulfide bond" evidence="4">
    <location>
        <begin position="64"/>
        <end position="79"/>
    </location>
</feature>
<sequence>GPKTEDCKGDPFKRTDCGYPGITEGQCKAKGCCFDSSIVGVKWCFFPRTARAQCLFSPGDREDCGYSSITPMECMKRGCCFDASITGVKWCFHQK</sequence>